<dbReference type="Proteomes" id="UP000478052">
    <property type="component" value="Unassembled WGS sequence"/>
</dbReference>
<accession>A0A6G0VQH1</accession>
<reference evidence="1 2" key="1">
    <citation type="submission" date="2019-08" db="EMBL/GenBank/DDBJ databases">
        <title>Whole genome of Aphis craccivora.</title>
        <authorList>
            <person name="Voronova N.V."/>
            <person name="Shulinski R.S."/>
            <person name="Bandarenka Y.V."/>
            <person name="Zhorov D.G."/>
            <person name="Warner D."/>
        </authorList>
    </citation>
    <scope>NUCLEOTIDE SEQUENCE [LARGE SCALE GENOMIC DNA]</scope>
    <source>
        <strain evidence="1">180601</strain>
        <tissue evidence="1">Whole Body</tissue>
    </source>
</reference>
<name>A0A6G0VQH1_APHCR</name>
<proteinExistence type="predicted"/>
<sequence>SSDTVCFKNRSYSRTTQTFKVSIPYSSYKKIEPQEKFQKTLKGLRRVWKLQNGWVDLFLDTFFEQYGIPCSYIEHKGSIHNIGCDPFYVFYWLSTQEFIYKSASRQKKWIIMSVDVTGSLVLPILRIINKIQLAHIFLYQMVVEIEGKTVPICQQLSEKQDMLSIHYWMSCWTNMGNKSPNECISDYSKALIGAITRSFCNRKSLKDYVKVCFDYLIGIENNLPECFVRIDITHMVHILFCRWKCLKVRTVEQLTSKAGIKS</sequence>
<evidence type="ECO:0000313" key="2">
    <source>
        <dbReference type="Proteomes" id="UP000478052"/>
    </source>
</evidence>
<dbReference type="AlphaFoldDB" id="A0A6G0VQH1"/>
<protein>
    <submittedName>
        <fullName evidence="1">Uncharacterized protein</fullName>
    </submittedName>
</protein>
<feature type="non-terminal residue" evidence="1">
    <location>
        <position position="1"/>
    </location>
</feature>
<keyword evidence="2" id="KW-1185">Reference proteome</keyword>
<organism evidence="1 2">
    <name type="scientific">Aphis craccivora</name>
    <name type="common">Cowpea aphid</name>
    <dbReference type="NCBI Taxonomy" id="307492"/>
    <lineage>
        <taxon>Eukaryota</taxon>
        <taxon>Metazoa</taxon>
        <taxon>Ecdysozoa</taxon>
        <taxon>Arthropoda</taxon>
        <taxon>Hexapoda</taxon>
        <taxon>Insecta</taxon>
        <taxon>Pterygota</taxon>
        <taxon>Neoptera</taxon>
        <taxon>Paraneoptera</taxon>
        <taxon>Hemiptera</taxon>
        <taxon>Sternorrhyncha</taxon>
        <taxon>Aphidomorpha</taxon>
        <taxon>Aphidoidea</taxon>
        <taxon>Aphididae</taxon>
        <taxon>Aphidini</taxon>
        <taxon>Aphis</taxon>
        <taxon>Aphis</taxon>
    </lineage>
</organism>
<dbReference type="EMBL" id="VUJU01013207">
    <property type="protein sequence ID" value="KAF0705554.1"/>
    <property type="molecule type" value="Genomic_DNA"/>
</dbReference>
<dbReference type="OrthoDB" id="10055366at2759"/>
<comment type="caution">
    <text evidence="1">The sequence shown here is derived from an EMBL/GenBank/DDBJ whole genome shotgun (WGS) entry which is preliminary data.</text>
</comment>
<gene>
    <name evidence="1" type="ORF">FWK35_00033534</name>
</gene>
<evidence type="ECO:0000313" key="1">
    <source>
        <dbReference type="EMBL" id="KAF0705554.1"/>
    </source>
</evidence>